<dbReference type="Proteomes" id="UP000316921">
    <property type="component" value="Chromosome"/>
</dbReference>
<feature type="signal peptide" evidence="1">
    <location>
        <begin position="1"/>
        <end position="24"/>
    </location>
</feature>
<gene>
    <name evidence="2" type="ORF">Pla133_37430</name>
</gene>
<accession>A0A518BNT7</accession>
<dbReference type="SUPFAM" id="SSF69318">
    <property type="entry name" value="Integrin alpha N-terminal domain"/>
    <property type="match status" value="1"/>
</dbReference>
<name>A0A518BNT7_9BACT</name>
<evidence type="ECO:0000313" key="2">
    <source>
        <dbReference type="EMBL" id="QDU68641.1"/>
    </source>
</evidence>
<dbReference type="AlphaFoldDB" id="A0A518BNT7"/>
<keyword evidence="1" id="KW-0732">Signal</keyword>
<evidence type="ECO:0000313" key="3">
    <source>
        <dbReference type="Proteomes" id="UP000316921"/>
    </source>
</evidence>
<evidence type="ECO:0008006" key="4">
    <source>
        <dbReference type="Google" id="ProtNLM"/>
    </source>
</evidence>
<dbReference type="RefSeq" id="WP_145067830.1">
    <property type="nucleotide sequence ID" value="NZ_CP036287.1"/>
</dbReference>
<proteinExistence type="predicted"/>
<organism evidence="2 3">
    <name type="scientific">Engelhardtia mirabilis</name>
    <dbReference type="NCBI Taxonomy" id="2528011"/>
    <lineage>
        <taxon>Bacteria</taxon>
        <taxon>Pseudomonadati</taxon>
        <taxon>Planctomycetota</taxon>
        <taxon>Planctomycetia</taxon>
        <taxon>Planctomycetia incertae sedis</taxon>
        <taxon>Engelhardtia</taxon>
    </lineage>
</organism>
<keyword evidence="3" id="KW-1185">Reference proteome</keyword>
<dbReference type="KEGG" id="pbap:Pla133_37430"/>
<dbReference type="EMBL" id="CP036287">
    <property type="protein sequence ID" value="QDU68641.1"/>
    <property type="molecule type" value="Genomic_DNA"/>
</dbReference>
<protein>
    <recommendedName>
        <fullName evidence="4">FG-GAP repeat protein</fullName>
    </recommendedName>
</protein>
<reference evidence="2 3" key="1">
    <citation type="submission" date="2019-02" db="EMBL/GenBank/DDBJ databases">
        <title>Deep-cultivation of Planctomycetes and their phenomic and genomic characterization uncovers novel biology.</title>
        <authorList>
            <person name="Wiegand S."/>
            <person name="Jogler M."/>
            <person name="Boedeker C."/>
            <person name="Pinto D."/>
            <person name="Vollmers J."/>
            <person name="Rivas-Marin E."/>
            <person name="Kohn T."/>
            <person name="Peeters S.H."/>
            <person name="Heuer A."/>
            <person name="Rast P."/>
            <person name="Oberbeckmann S."/>
            <person name="Bunk B."/>
            <person name="Jeske O."/>
            <person name="Meyerdierks A."/>
            <person name="Storesund J.E."/>
            <person name="Kallscheuer N."/>
            <person name="Luecker S."/>
            <person name="Lage O.M."/>
            <person name="Pohl T."/>
            <person name="Merkel B.J."/>
            <person name="Hornburger P."/>
            <person name="Mueller R.-W."/>
            <person name="Bruemmer F."/>
            <person name="Labrenz M."/>
            <person name="Spormann A.M."/>
            <person name="Op den Camp H."/>
            <person name="Overmann J."/>
            <person name="Amann R."/>
            <person name="Jetten M.S.M."/>
            <person name="Mascher T."/>
            <person name="Medema M.H."/>
            <person name="Devos D.P."/>
            <person name="Kaster A.-K."/>
            <person name="Ovreas L."/>
            <person name="Rohde M."/>
            <person name="Galperin M.Y."/>
            <person name="Jogler C."/>
        </authorList>
    </citation>
    <scope>NUCLEOTIDE SEQUENCE [LARGE SCALE GENOMIC DNA]</scope>
    <source>
        <strain evidence="2 3">Pla133</strain>
    </source>
</reference>
<sequence precursor="true">MKTLLQYFVASSFLAPCLALTAAAQSPPFYPVGLQLPADPADDIELPTSGPGAVAAPLRTFEVGKLTDDDDPDGLLLAGDGLHVVIGVGRYGYVEKIASGVTAATILPSASPVYAGSIVASVPGGLQRFVYDTSTGDYVPHAIVNTGAEWIGVTQMIRANLDGDPRADMLTISPVDDTIVRGWGIGAGGTMSPYFWLQFADSVQQIAVLDYDGDGIDDVATLGTSFLRITTVAGVSLGQWAVPGPGGTIATVRGTTIQPGDRLAWGRRDATDSFHELLLLAPANSAPTPLRMTFRVDANGTDTDVDVVGFSAADSDGDGDMDLLVTQRTFGAGFVLGNSGVLEPAFATGPEDYRVHAYTTNPGASVIGAQPNGVFTDIDQSGEADVLCPFTALNSIVVVSAPIFFLTGGSFFGDSSTVEFVGLAEHELTSNGFEAPYRVYFDIPSGIPIASFTHLQIQVWEQNPGQQVSAVGLSNKLYPFPTLTGSQTTEDWRHIGVNLDWGQPALDPWPDGRNIFLTMRLVQSSGGSQPTISNPGRWFVSAMTLDPDLADLEDQTYQLQLQSDPYFLRERSVLPLQMPGTYGAGIVLGLSVDLGRVGNFADVPMPAVLETSPVPGVVFFWDEPSQL</sequence>
<evidence type="ECO:0000256" key="1">
    <source>
        <dbReference type="SAM" id="SignalP"/>
    </source>
</evidence>
<dbReference type="InterPro" id="IPR028994">
    <property type="entry name" value="Integrin_alpha_N"/>
</dbReference>
<feature type="chain" id="PRO_5022222792" description="FG-GAP repeat protein" evidence="1">
    <location>
        <begin position="25"/>
        <end position="627"/>
    </location>
</feature>